<keyword evidence="4" id="KW-0029">Amino-acid transport</keyword>
<evidence type="ECO:0000313" key="10">
    <source>
        <dbReference type="Proteomes" id="UP001357223"/>
    </source>
</evidence>
<feature type="transmembrane region" description="Helical" evidence="7">
    <location>
        <begin position="392"/>
        <end position="410"/>
    </location>
</feature>
<keyword evidence="2" id="KW-0813">Transport</keyword>
<sequence length="461" mass="50950">MRMQKATCGPDDKKLAWWQLSLVGVGCIIGTGFFLASGLAIRLTGASVLLIFIIAATGTYIVGEALGKLAAHDPQKGSFRTYAKKAFGRWAGFGSGWVYWSSEILIVGSQLTALSIFTRFWFPNIPLWIFASIYAFLGIIIVLLGATGFEKAQNIFAITKISAILMFIILAIAGIAGLINGGGEKLYIPNRTNEFFNEGFFGFWSALIFGFYAFGGIEIMGMMTPRLRKKEDARKANSVMLLLLTTIYLLSVGLAVILAAKNQFTSDESPFVVAMDHYNLAFFPHVFNGAIIIAGFSTMTASLFAVTNMVVTLSEDGDAPKIFSKKGKLKVPSFALLLTICGLVSSIITGLLLPDKVYEYITTAAGLMLLYNWIFVLFAYPRLLELSGWEKVKQWGGFLLILIAVSGTLWEKSSRPGFFISLIFVGVIGIVLMYMQHHWKKNEKKEIEPHQMWELLDFAKK</sequence>
<feature type="transmembrane region" description="Helical" evidence="7">
    <location>
        <begin position="127"/>
        <end position="149"/>
    </location>
</feature>
<keyword evidence="3 7" id="KW-0812">Transmembrane</keyword>
<keyword evidence="5 7" id="KW-1133">Transmembrane helix</keyword>
<reference evidence="9 10" key="1">
    <citation type="submission" date="2023-10" db="EMBL/GenBank/DDBJ databases">
        <title>Niallia locisalis sp.nov. isolated from a salt pond sample.</title>
        <authorList>
            <person name="Li X.-J."/>
            <person name="Dong L."/>
        </authorList>
    </citation>
    <scope>NUCLEOTIDE SEQUENCE [LARGE SCALE GENOMIC DNA]</scope>
    <source>
        <strain evidence="9 10">DSM 29761</strain>
    </source>
</reference>
<feature type="transmembrane region" description="Helical" evidence="7">
    <location>
        <begin position="239"/>
        <end position="260"/>
    </location>
</feature>
<comment type="subcellular location">
    <subcellularLocation>
        <location evidence="1">Cell membrane</location>
        <topology evidence="1">Multi-pass membrane protein</topology>
    </subcellularLocation>
</comment>
<protein>
    <submittedName>
        <fullName evidence="9">Amino acid permease</fullName>
    </submittedName>
</protein>
<dbReference type="PANTHER" id="PTHR43495:SF5">
    <property type="entry name" value="GAMMA-AMINOBUTYRIC ACID PERMEASE"/>
    <property type="match status" value="1"/>
</dbReference>
<feature type="transmembrane region" description="Helical" evidence="7">
    <location>
        <begin position="416"/>
        <end position="435"/>
    </location>
</feature>
<feature type="transmembrane region" description="Helical" evidence="7">
    <location>
        <begin position="87"/>
        <end position="107"/>
    </location>
</feature>
<evidence type="ECO:0000256" key="4">
    <source>
        <dbReference type="ARBA" id="ARBA00022970"/>
    </source>
</evidence>
<evidence type="ECO:0000256" key="1">
    <source>
        <dbReference type="ARBA" id="ARBA00004651"/>
    </source>
</evidence>
<feature type="transmembrane region" description="Helical" evidence="7">
    <location>
        <begin position="47"/>
        <end position="66"/>
    </location>
</feature>
<gene>
    <name evidence="9" type="ORF">R4Z09_16345</name>
</gene>
<organism evidence="9 10">
    <name type="scientific">Niallia oryzisoli</name>
    <dbReference type="NCBI Taxonomy" id="1737571"/>
    <lineage>
        <taxon>Bacteria</taxon>
        <taxon>Bacillati</taxon>
        <taxon>Bacillota</taxon>
        <taxon>Bacilli</taxon>
        <taxon>Bacillales</taxon>
        <taxon>Bacillaceae</taxon>
        <taxon>Niallia</taxon>
    </lineage>
</organism>
<evidence type="ECO:0000256" key="5">
    <source>
        <dbReference type="ARBA" id="ARBA00022989"/>
    </source>
</evidence>
<keyword evidence="10" id="KW-1185">Reference proteome</keyword>
<evidence type="ECO:0000313" key="9">
    <source>
        <dbReference type="EMBL" id="WVX78879.1"/>
    </source>
</evidence>
<feature type="transmembrane region" description="Helical" evidence="7">
    <location>
        <begin position="199"/>
        <end position="219"/>
    </location>
</feature>
<evidence type="ECO:0000256" key="7">
    <source>
        <dbReference type="SAM" id="Phobius"/>
    </source>
</evidence>
<dbReference type="PROSITE" id="PS51257">
    <property type="entry name" value="PROKAR_LIPOPROTEIN"/>
    <property type="match status" value="1"/>
</dbReference>
<dbReference type="PIRSF" id="PIRSF006060">
    <property type="entry name" value="AA_transporter"/>
    <property type="match status" value="1"/>
</dbReference>
<dbReference type="EMBL" id="CP137640">
    <property type="protein sequence ID" value="WVX78879.1"/>
    <property type="molecule type" value="Genomic_DNA"/>
</dbReference>
<keyword evidence="6 7" id="KW-0472">Membrane</keyword>
<feature type="transmembrane region" description="Helical" evidence="7">
    <location>
        <begin position="20"/>
        <end position="41"/>
    </location>
</feature>
<proteinExistence type="predicted"/>
<feature type="transmembrane region" description="Helical" evidence="7">
    <location>
        <begin position="360"/>
        <end position="380"/>
    </location>
</feature>
<dbReference type="Proteomes" id="UP001357223">
    <property type="component" value="Chromosome"/>
</dbReference>
<evidence type="ECO:0000259" key="8">
    <source>
        <dbReference type="Pfam" id="PF00324"/>
    </source>
</evidence>
<dbReference type="Pfam" id="PF00324">
    <property type="entry name" value="AA_permease"/>
    <property type="match status" value="1"/>
</dbReference>
<feature type="transmembrane region" description="Helical" evidence="7">
    <location>
        <begin position="161"/>
        <end position="179"/>
    </location>
</feature>
<evidence type="ECO:0000256" key="6">
    <source>
        <dbReference type="ARBA" id="ARBA00023136"/>
    </source>
</evidence>
<feature type="transmembrane region" description="Helical" evidence="7">
    <location>
        <begin position="280"/>
        <end position="313"/>
    </location>
</feature>
<dbReference type="InterPro" id="IPR004841">
    <property type="entry name" value="AA-permease/SLC12A_dom"/>
</dbReference>
<feature type="domain" description="Amino acid permease/ SLC12A" evidence="8">
    <location>
        <begin position="22"/>
        <end position="383"/>
    </location>
</feature>
<dbReference type="Gene3D" id="1.20.1740.10">
    <property type="entry name" value="Amino acid/polyamine transporter I"/>
    <property type="match status" value="1"/>
</dbReference>
<accession>A0ABZ2C670</accession>
<name>A0ABZ2C670_9BACI</name>
<feature type="transmembrane region" description="Helical" evidence="7">
    <location>
        <begin position="334"/>
        <end position="354"/>
    </location>
</feature>
<dbReference type="PANTHER" id="PTHR43495">
    <property type="entry name" value="GABA PERMEASE"/>
    <property type="match status" value="1"/>
</dbReference>
<evidence type="ECO:0000256" key="2">
    <source>
        <dbReference type="ARBA" id="ARBA00022448"/>
    </source>
</evidence>
<evidence type="ECO:0000256" key="3">
    <source>
        <dbReference type="ARBA" id="ARBA00022692"/>
    </source>
</evidence>